<feature type="domain" description="RsbT co-antagonist protein RsbRD N-terminal" evidence="2">
    <location>
        <begin position="27"/>
        <end position="162"/>
    </location>
</feature>
<sequence length="384" mass="41913">MHDKPEPDPATRERQRRLVLDALPVGEVARDAAVTVVHEIARYHRHGAEQVQAELMSVLTPVLAMLREARDASPGEREAFAAFGALRAQQGIGLEPFLEATRLTTRRAFDALYARARTTASPEVGMELLRDFWAACDQVSAEMIQGHREREPAHVQAAQEQRTLLLRQLLTGELPAGWLPSAATALGLDLRAEYRVCHARPDEGHDVAAVERALRPHTVVVLAEPGAQRVIALADGRPPASFGLPSGVGEPRPLARLRESLAQAERGSELAAAFGLRRCVSPDELPLHSAVLTLPQVGECLAERCFGHTSGERRATLVRTVDVYLAADANADRAAAALFVHPNTLRYRIRGLTATTGLDPARTEDALALWWAVRHLEARDHGTN</sequence>
<dbReference type="PANTHER" id="PTHR33744:SF7">
    <property type="entry name" value="PUCR FAMILY TRANSCRIPTIONAL REGULATOR"/>
    <property type="match status" value="1"/>
</dbReference>
<dbReference type="Gene3D" id="1.10.10.2840">
    <property type="entry name" value="PucR C-terminal helix-turn-helix domain"/>
    <property type="match status" value="1"/>
</dbReference>
<dbReference type="Pfam" id="PF13556">
    <property type="entry name" value="HTH_30"/>
    <property type="match status" value="1"/>
</dbReference>
<accession>A0A7W9PPY1</accession>
<dbReference type="InterPro" id="IPR042070">
    <property type="entry name" value="PucR_C-HTH_sf"/>
</dbReference>
<dbReference type="RefSeq" id="WP_184961928.1">
    <property type="nucleotide sequence ID" value="NZ_BAAAWF010000088.1"/>
</dbReference>
<evidence type="ECO:0000259" key="2">
    <source>
        <dbReference type="Pfam" id="PF14361"/>
    </source>
</evidence>
<dbReference type="InterPro" id="IPR025736">
    <property type="entry name" value="PucR_C-HTH_dom"/>
</dbReference>
<proteinExistence type="predicted"/>
<gene>
    <name evidence="3" type="ORF">FHS34_001232</name>
</gene>
<dbReference type="InterPro" id="IPR025751">
    <property type="entry name" value="RsbRD_N_dom"/>
</dbReference>
<dbReference type="Pfam" id="PF14361">
    <property type="entry name" value="RsbRD_N"/>
    <property type="match status" value="1"/>
</dbReference>
<dbReference type="PANTHER" id="PTHR33744">
    <property type="entry name" value="CARBOHYDRATE DIACID REGULATOR"/>
    <property type="match status" value="1"/>
</dbReference>
<dbReference type="EMBL" id="JACHJK010000002">
    <property type="protein sequence ID" value="MBB5925778.1"/>
    <property type="molecule type" value="Genomic_DNA"/>
</dbReference>
<evidence type="ECO:0000259" key="1">
    <source>
        <dbReference type="Pfam" id="PF13556"/>
    </source>
</evidence>
<feature type="domain" description="PucR C-terminal helix-turn-helix" evidence="1">
    <location>
        <begin position="317"/>
        <end position="374"/>
    </location>
</feature>
<dbReference type="InterPro" id="IPR051448">
    <property type="entry name" value="CdaR-like_regulators"/>
</dbReference>
<name>A0A7W9PPY1_9ACTN</name>
<evidence type="ECO:0000313" key="3">
    <source>
        <dbReference type="EMBL" id="MBB5925778.1"/>
    </source>
</evidence>
<dbReference type="AlphaFoldDB" id="A0A7W9PPY1"/>
<evidence type="ECO:0000313" key="4">
    <source>
        <dbReference type="Proteomes" id="UP000585836"/>
    </source>
</evidence>
<keyword evidence="4" id="KW-1185">Reference proteome</keyword>
<comment type="caution">
    <text evidence="3">The sequence shown here is derived from an EMBL/GenBank/DDBJ whole genome shotgun (WGS) entry which is preliminary data.</text>
</comment>
<evidence type="ECO:0008006" key="5">
    <source>
        <dbReference type="Google" id="ProtNLM"/>
    </source>
</evidence>
<reference evidence="3 4" key="1">
    <citation type="submission" date="2020-08" db="EMBL/GenBank/DDBJ databases">
        <title>Genomic Encyclopedia of Type Strains, Phase III (KMG-III): the genomes of soil and plant-associated and newly described type strains.</title>
        <authorList>
            <person name="Whitman W."/>
        </authorList>
    </citation>
    <scope>NUCLEOTIDE SEQUENCE [LARGE SCALE GENOMIC DNA]</scope>
    <source>
        <strain evidence="3 4">CECT 3313</strain>
    </source>
</reference>
<organism evidence="3 4">
    <name type="scientific">Streptomyces echinatus</name>
    <dbReference type="NCBI Taxonomy" id="67293"/>
    <lineage>
        <taxon>Bacteria</taxon>
        <taxon>Bacillati</taxon>
        <taxon>Actinomycetota</taxon>
        <taxon>Actinomycetes</taxon>
        <taxon>Kitasatosporales</taxon>
        <taxon>Streptomycetaceae</taxon>
        <taxon>Streptomyces</taxon>
    </lineage>
</organism>
<protein>
    <recommendedName>
        <fullName evidence="5">PucR C-terminal helix-turn-helix domain-containing protein</fullName>
    </recommendedName>
</protein>
<dbReference type="Proteomes" id="UP000585836">
    <property type="component" value="Unassembled WGS sequence"/>
</dbReference>